<dbReference type="PROSITE" id="PS51198">
    <property type="entry name" value="UVRD_HELICASE_ATP_BIND"/>
    <property type="match status" value="1"/>
</dbReference>
<evidence type="ECO:0000313" key="19">
    <source>
        <dbReference type="Proteomes" id="UP001365846"/>
    </source>
</evidence>
<proteinExistence type="predicted"/>
<keyword evidence="3" id="KW-0227">DNA damage</keyword>
<evidence type="ECO:0000256" key="5">
    <source>
        <dbReference type="ARBA" id="ARBA00022806"/>
    </source>
</evidence>
<evidence type="ECO:0000256" key="8">
    <source>
        <dbReference type="ARBA" id="ARBA00023125"/>
    </source>
</evidence>
<evidence type="ECO:0000256" key="11">
    <source>
        <dbReference type="ARBA" id="ARBA00034617"/>
    </source>
</evidence>
<evidence type="ECO:0000256" key="13">
    <source>
        <dbReference type="ARBA" id="ARBA00034923"/>
    </source>
</evidence>
<dbReference type="InterPro" id="IPR011335">
    <property type="entry name" value="Restrct_endonuc-II-like"/>
</dbReference>
<evidence type="ECO:0000313" key="18">
    <source>
        <dbReference type="EMBL" id="MEJ8813417.1"/>
    </source>
</evidence>
<organism evidence="18 19">
    <name type="scientific">Variovorax ureilyticus</name>
    <dbReference type="NCBI Taxonomy" id="1836198"/>
    <lineage>
        <taxon>Bacteria</taxon>
        <taxon>Pseudomonadati</taxon>
        <taxon>Pseudomonadota</taxon>
        <taxon>Betaproteobacteria</taxon>
        <taxon>Burkholderiales</taxon>
        <taxon>Comamonadaceae</taxon>
        <taxon>Variovorax</taxon>
    </lineage>
</organism>
<evidence type="ECO:0000256" key="7">
    <source>
        <dbReference type="ARBA" id="ARBA00022840"/>
    </source>
</evidence>
<keyword evidence="5 15" id="KW-0347">Helicase</keyword>
<keyword evidence="8" id="KW-0238">DNA-binding</keyword>
<dbReference type="RefSeq" id="WP_340358650.1">
    <property type="nucleotide sequence ID" value="NZ_JBBKZU010000008.1"/>
</dbReference>
<dbReference type="SUPFAM" id="SSF52540">
    <property type="entry name" value="P-loop containing nucleoside triphosphate hydrolases"/>
    <property type="match status" value="1"/>
</dbReference>
<evidence type="ECO:0000259" key="16">
    <source>
        <dbReference type="PROSITE" id="PS51198"/>
    </source>
</evidence>
<keyword evidence="6" id="KW-0269">Exonuclease</keyword>
<dbReference type="InterPro" id="IPR027417">
    <property type="entry name" value="P-loop_NTPase"/>
</dbReference>
<evidence type="ECO:0000256" key="6">
    <source>
        <dbReference type="ARBA" id="ARBA00022839"/>
    </source>
</evidence>
<keyword evidence="10" id="KW-0413">Isomerase</keyword>
<dbReference type="InterPro" id="IPR014017">
    <property type="entry name" value="DNA_helicase_UvrD-like_C"/>
</dbReference>
<dbReference type="InterPro" id="IPR011604">
    <property type="entry name" value="PDDEXK-like_dom_sf"/>
</dbReference>
<name>A0ABU8VIB9_9BURK</name>
<comment type="catalytic activity">
    <reaction evidence="14">
        <text>ATP + H2O = ADP + phosphate + H(+)</text>
        <dbReference type="Rhea" id="RHEA:13065"/>
        <dbReference type="ChEBI" id="CHEBI:15377"/>
        <dbReference type="ChEBI" id="CHEBI:15378"/>
        <dbReference type="ChEBI" id="CHEBI:30616"/>
        <dbReference type="ChEBI" id="CHEBI:43474"/>
        <dbReference type="ChEBI" id="CHEBI:456216"/>
        <dbReference type="EC" id="5.6.2.4"/>
    </reaction>
</comment>
<dbReference type="Gene3D" id="3.40.50.300">
    <property type="entry name" value="P-loop containing nucleotide triphosphate hydrolases"/>
    <property type="match status" value="3"/>
</dbReference>
<dbReference type="SUPFAM" id="SSF52980">
    <property type="entry name" value="Restriction endonuclease-like"/>
    <property type="match status" value="1"/>
</dbReference>
<evidence type="ECO:0000256" key="1">
    <source>
        <dbReference type="ARBA" id="ARBA00022722"/>
    </source>
</evidence>
<dbReference type="Pfam" id="PF12705">
    <property type="entry name" value="PDDEXK_1"/>
    <property type="match status" value="1"/>
</dbReference>
<dbReference type="PROSITE" id="PS51217">
    <property type="entry name" value="UVRD_HELICASE_CTER"/>
    <property type="match status" value="1"/>
</dbReference>
<keyword evidence="7 15" id="KW-0067">ATP-binding</keyword>
<keyword evidence="9" id="KW-0234">DNA repair</keyword>
<feature type="binding site" evidence="15">
    <location>
        <begin position="53"/>
        <end position="60"/>
    </location>
    <ligand>
        <name>ATP</name>
        <dbReference type="ChEBI" id="CHEBI:30616"/>
    </ligand>
</feature>
<evidence type="ECO:0000256" key="10">
    <source>
        <dbReference type="ARBA" id="ARBA00023235"/>
    </source>
</evidence>
<dbReference type="PANTHER" id="PTHR11070:SF2">
    <property type="entry name" value="ATP-DEPENDENT DNA HELICASE SRS2"/>
    <property type="match status" value="1"/>
</dbReference>
<dbReference type="EMBL" id="JBBKZU010000008">
    <property type="protein sequence ID" value="MEJ8813417.1"/>
    <property type="molecule type" value="Genomic_DNA"/>
</dbReference>
<dbReference type="Gene3D" id="3.90.320.10">
    <property type="match status" value="1"/>
</dbReference>
<dbReference type="Pfam" id="PF00580">
    <property type="entry name" value="UvrD-helicase"/>
    <property type="match status" value="1"/>
</dbReference>
<comment type="caution">
    <text evidence="18">The sequence shown here is derived from an EMBL/GenBank/DDBJ whole genome shotgun (WGS) entry which is preliminary data.</text>
</comment>
<evidence type="ECO:0000256" key="4">
    <source>
        <dbReference type="ARBA" id="ARBA00022801"/>
    </source>
</evidence>
<keyword evidence="1" id="KW-0540">Nuclease</keyword>
<gene>
    <name evidence="18" type="ORF">WKW77_20185</name>
</gene>
<feature type="domain" description="UvrD-like helicase C-terminal" evidence="17">
    <location>
        <begin position="544"/>
        <end position="804"/>
    </location>
</feature>
<keyword evidence="19" id="KW-1185">Reference proteome</keyword>
<evidence type="ECO:0000256" key="9">
    <source>
        <dbReference type="ARBA" id="ARBA00023204"/>
    </source>
</evidence>
<dbReference type="PANTHER" id="PTHR11070">
    <property type="entry name" value="UVRD / RECB / PCRA DNA HELICASE FAMILY MEMBER"/>
    <property type="match status" value="1"/>
</dbReference>
<sequence length="1101" mass="120509">MSAARPPEGARTAARSAEAVQFAPAYEHNGAHVSRERFYEIACDPRRSVAVEACAGAGKTWMLVSRILRALLEQGDAACAPHEILAITFTKKAAGEMRERLDQWLETFAAKPAEELVPELRMRGMSLEVAQGAAPRLKGLYRELLSHGRPVQFRTFHAWFAGLLRNAPVAVLERLRLPANYQLLEDDAEARVRTWRPFYAAVTADAGASADYHALVATHGRSQVAKALDEALTRRVEFALAEAHGAVDGAVTPMQAMFPAFAASDSPDDILLRDPAWRGVLLAAARALGRASAPTFSRRGVELEQAVTDGQAAGVLDALLTQKGEPRKFGEKLAGIEDVRAAQERVQQYCAARAQHEAWLHQQRMARLTRLLVKCFAEVKLANGWVDMNDVEQAAHMLLGNAELWGWVQERLDAGVRHLLIDEFQDTNPLQWQALNGWLGSYAGAGARRPGVFIVGDPKQSIYRFRRAEPQVFIAAKDFVQQGLGGDLLNCDHTHRNAQSVIGLVNAAMQEAQQAGEFSGFRDHTTESRTVGRIVKLPLIGRDAIAAALADDATADPAPAWRDSLTTPRLLPEEKLLQKECQQAARWIAARIAEGTAPSQIMVLARRRSRLAVMQDELRKLHIAVQQPEKNELNDAPEVQDVVALIDALVSPDHDLSLARALKSPLWHVGDDALVQIARRQRETRASWFDLLQAPDWSGSLAGIGPRLREWQQWLQVLPPHDALCAIFHDADVLSTFAAAAPAAMRSAVIANLRGLLAASLELDGARFATPYGFVRALRAGGVRAPSVSVTEAVQLLTVHGAKGLEARFVLMLDADASAQRAQTMGVLVKWPGHAPAPERFVFIASEKNPPACAADDLAQEQSARHREEINGLYVATTRAREALVVSAVAAARTNGRSWWTRLEGLCEPIDDVATPVDIAAGSAPSSFEMLNLPTLAIDSPLKPSASMVRNTDSRASALGQAMHRLLEWTRPGAPLPMEHLRAAAREFMLDLQATRAAAAMAQRIRSGAGAWAWEIDALDWHGNEVPLVHEGQVLRIDRLVRHRESGAWWVLDYKSAARPERDATLIAQLNRYRDAVQEAYPGETVRAAFLTGQGELVTLE</sequence>
<dbReference type="InterPro" id="IPR014016">
    <property type="entry name" value="UvrD-like_ATP-bd"/>
</dbReference>
<dbReference type="Proteomes" id="UP001365846">
    <property type="component" value="Unassembled WGS sequence"/>
</dbReference>
<feature type="domain" description="UvrD-like helicase ATP-binding" evidence="16">
    <location>
        <begin position="32"/>
        <end position="498"/>
    </location>
</feature>
<dbReference type="Gene3D" id="1.10.486.10">
    <property type="entry name" value="PCRA, domain 4"/>
    <property type="match status" value="1"/>
</dbReference>
<dbReference type="EC" id="5.6.2.4" evidence="12"/>
<dbReference type="InterPro" id="IPR038726">
    <property type="entry name" value="PDDEXK_AddAB-type"/>
</dbReference>
<dbReference type="InterPro" id="IPR000212">
    <property type="entry name" value="DNA_helicase_UvrD/REP"/>
</dbReference>
<protein>
    <recommendedName>
        <fullName evidence="12">DNA 3'-5' helicase</fullName>
        <ecNumber evidence="12">5.6.2.4</ecNumber>
    </recommendedName>
    <alternativeName>
        <fullName evidence="13">DNA 3'-5' helicase II</fullName>
    </alternativeName>
</protein>
<reference evidence="18 19" key="1">
    <citation type="submission" date="2024-03" db="EMBL/GenBank/DDBJ databases">
        <title>Novel species of the genus Variovorax.</title>
        <authorList>
            <person name="Liu Q."/>
            <person name="Xin Y.-H."/>
        </authorList>
    </citation>
    <scope>NUCLEOTIDE SEQUENCE [LARGE SCALE GENOMIC DNA]</scope>
    <source>
        <strain evidence="18 19">KACC 18899</strain>
    </source>
</reference>
<keyword evidence="4 15" id="KW-0378">Hydrolase</keyword>
<evidence type="ECO:0000259" key="17">
    <source>
        <dbReference type="PROSITE" id="PS51217"/>
    </source>
</evidence>
<evidence type="ECO:0000256" key="2">
    <source>
        <dbReference type="ARBA" id="ARBA00022741"/>
    </source>
</evidence>
<evidence type="ECO:0000256" key="12">
    <source>
        <dbReference type="ARBA" id="ARBA00034808"/>
    </source>
</evidence>
<accession>A0ABU8VIB9</accession>
<evidence type="ECO:0000256" key="3">
    <source>
        <dbReference type="ARBA" id="ARBA00022763"/>
    </source>
</evidence>
<evidence type="ECO:0000256" key="15">
    <source>
        <dbReference type="PROSITE-ProRule" id="PRU00560"/>
    </source>
</evidence>
<evidence type="ECO:0000256" key="14">
    <source>
        <dbReference type="ARBA" id="ARBA00048988"/>
    </source>
</evidence>
<comment type="catalytic activity">
    <reaction evidence="11">
        <text>Couples ATP hydrolysis with the unwinding of duplex DNA by translocating in the 3'-5' direction.</text>
        <dbReference type="EC" id="5.6.2.4"/>
    </reaction>
</comment>
<keyword evidence="2 15" id="KW-0547">Nucleotide-binding</keyword>
<dbReference type="Pfam" id="PF13361">
    <property type="entry name" value="UvrD_C"/>
    <property type="match status" value="2"/>
</dbReference>